<keyword evidence="2 7" id="KW-0812">Transmembrane</keyword>
<dbReference type="GO" id="GO:0019842">
    <property type="term" value="F:vitamin binding"/>
    <property type="evidence" value="ECO:0007669"/>
    <property type="project" value="TreeGrafter"/>
</dbReference>
<gene>
    <name evidence="9" type="ORF">ESP51_02395</name>
</gene>
<dbReference type="GO" id="GO:0008488">
    <property type="term" value="F:gamma-glutamyl carboxylase activity"/>
    <property type="evidence" value="ECO:0007669"/>
    <property type="project" value="InterPro"/>
</dbReference>
<feature type="transmembrane region" description="Helical" evidence="7">
    <location>
        <begin position="147"/>
        <end position="175"/>
    </location>
</feature>
<feature type="transmembrane region" description="Helical" evidence="7">
    <location>
        <begin position="12"/>
        <end position="35"/>
    </location>
</feature>
<evidence type="ECO:0000313" key="9">
    <source>
        <dbReference type="EMBL" id="RXZ72674.1"/>
    </source>
</evidence>
<feature type="transmembrane region" description="Helical" evidence="7">
    <location>
        <begin position="230"/>
        <end position="247"/>
    </location>
</feature>
<dbReference type="InterPro" id="IPR007782">
    <property type="entry name" value="VKG_COase"/>
</dbReference>
<feature type="domain" description="HTTM-like" evidence="8">
    <location>
        <begin position="5"/>
        <end position="250"/>
    </location>
</feature>
<organism evidence="9 10">
    <name type="scientific">Agromyces albus</name>
    <dbReference type="NCBI Taxonomy" id="205332"/>
    <lineage>
        <taxon>Bacteria</taxon>
        <taxon>Bacillati</taxon>
        <taxon>Actinomycetota</taxon>
        <taxon>Actinomycetes</taxon>
        <taxon>Micrococcales</taxon>
        <taxon>Microbacteriaceae</taxon>
        <taxon>Agromyces</taxon>
    </lineage>
</organism>
<keyword evidence="6" id="KW-0456">Lyase</keyword>
<dbReference type="PANTHER" id="PTHR12639">
    <property type="entry name" value="VITAMIN K-DEPENDENT GAMMA-CARBOXYLASE"/>
    <property type="match status" value="1"/>
</dbReference>
<accession>A0A4Q2L3E3</accession>
<comment type="caution">
    <text evidence="9">The sequence shown here is derived from an EMBL/GenBank/DDBJ whole genome shotgun (WGS) entry which is preliminary data.</text>
</comment>
<feature type="transmembrane region" description="Helical" evidence="7">
    <location>
        <begin position="181"/>
        <end position="201"/>
    </location>
</feature>
<dbReference type="PANTHER" id="PTHR12639:SF7">
    <property type="entry name" value="HTTM DOMAIN-CONTAINING PROTEIN"/>
    <property type="match status" value="1"/>
</dbReference>
<dbReference type="OrthoDB" id="4955397at2"/>
<comment type="subcellular location">
    <subcellularLocation>
        <location evidence="1">Endomembrane system</location>
        <topology evidence="1">Multi-pass membrane protein</topology>
    </subcellularLocation>
</comment>
<evidence type="ECO:0000259" key="8">
    <source>
        <dbReference type="SMART" id="SM00752"/>
    </source>
</evidence>
<evidence type="ECO:0000256" key="4">
    <source>
        <dbReference type="ARBA" id="ARBA00023136"/>
    </source>
</evidence>
<evidence type="ECO:0000256" key="6">
    <source>
        <dbReference type="ARBA" id="ARBA00023239"/>
    </source>
</evidence>
<protein>
    <recommendedName>
        <fullName evidence="8">HTTM-like domain-containing protein</fullName>
    </recommendedName>
</protein>
<feature type="transmembrane region" description="Helical" evidence="7">
    <location>
        <begin position="82"/>
        <end position="101"/>
    </location>
</feature>
<dbReference type="Pfam" id="PF05090">
    <property type="entry name" value="HTTM"/>
    <property type="match status" value="1"/>
</dbReference>
<name>A0A4Q2L3E3_9MICO</name>
<reference evidence="9 10" key="1">
    <citation type="submission" date="2019-01" db="EMBL/GenBank/DDBJ databases">
        <title>Agromyces.</title>
        <authorList>
            <person name="Li J."/>
        </authorList>
    </citation>
    <scope>NUCLEOTIDE SEQUENCE [LARGE SCALE GENOMIC DNA]</scope>
    <source>
        <strain evidence="9 10">DSM 15934</strain>
    </source>
</reference>
<dbReference type="EMBL" id="SDPN01000003">
    <property type="protein sequence ID" value="RXZ72674.1"/>
    <property type="molecule type" value="Genomic_DNA"/>
</dbReference>
<keyword evidence="10" id="KW-1185">Reference proteome</keyword>
<dbReference type="InterPro" id="IPR053934">
    <property type="entry name" value="HTTM_dom"/>
</dbReference>
<feature type="transmembrane region" description="Helical" evidence="7">
    <location>
        <begin position="107"/>
        <end position="126"/>
    </location>
</feature>
<evidence type="ECO:0000313" key="10">
    <source>
        <dbReference type="Proteomes" id="UP000293865"/>
    </source>
</evidence>
<feature type="transmembrane region" description="Helical" evidence="7">
    <location>
        <begin position="55"/>
        <end position="75"/>
    </location>
</feature>
<dbReference type="Proteomes" id="UP000293865">
    <property type="component" value="Unassembled WGS sequence"/>
</dbReference>
<keyword evidence="3 7" id="KW-1133">Transmembrane helix</keyword>
<keyword evidence="5" id="KW-1015">Disulfide bond</keyword>
<evidence type="ECO:0000256" key="2">
    <source>
        <dbReference type="ARBA" id="ARBA00022692"/>
    </source>
</evidence>
<dbReference type="InterPro" id="IPR011020">
    <property type="entry name" value="HTTM-like"/>
</dbReference>
<dbReference type="AlphaFoldDB" id="A0A4Q2L3E3"/>
<dbReference type="GO" id="GO:0012505">
    <property type="term" value="C:endomembrane system"/>
    <property type="evidence" value="ECO:0007669"/>
    <property type="project" value="UniProtKB-SubCell"/>
</dbReference>
<proteinExistence type="predicted"/>
<sequence length="270" mass="29417">MRLTEIRTDPRPVAIARVGLGLATVLTSIEAYDILAAISGGKLAMPVLPGVPAPTLPWLTVLIVLTIGAAVAVTIGWYTEQAAIVSVVLGIAILLWDQQTYSSHRLLATLLMAYLVFAKAGTAWSIRPISGRPSVPWWPQLLMMSQLSVLYLFSGLSKINVWFISGVPLSSWVWIELPWQTYAIAAVMTIVVELVIAVALWFPSSRRVAILLGLGLHFSIVVLMDHDTLALLAFAITCVSLYPLFLFRPRLRDVRRGVGSAVTTRATSAE</sequence>
<evidence type="ECO:0000256" key="3">
    <source>
        <dbReference type="ARBA" id="ARBA00022989"/>
    </source>
</evidence>
<dbReference type="RefSeq" id="WP_129519297.1">
    <property type="nucleotide sequence ID" value="NZ_SDPN01000003.1"/>
</dbReference>
<evidence type="ECO:0000256" key="7">
    <source>
        <dbReference type="SAM" id="Phobius"/>
    </source>
</evidence>
<keyword evidence="4 7" id="KW-0472">Membrane</keyword>
<dbReference type="SMART" id="SM00752">
    <property type="entry name" value="HTTM"/>
    <property type="match status" value="1"/>
</dbReference>
<evidence type="ECO:0000256" key="1">
    <source>
        <dbReference type="ARBA" id="ARBA00004127"/>
    </source>
</evidence>
<feature type="transmembrane region" description="Helical" evidence="7">
    <location>
        <begin position="208"/>
        <end position="224"/>
    </location>
</feature>
<evidence type="ECO:0000256" key="5">
    <source>
        <dbReference type="ARBA" id="ARBA00023157"/>
    </source>
</evidence>